<dbReference type="SMART" id="SM00066">
    <property type="entry name" value="GAL4"/>
    <property type="match status" value="1"/>
</dbReference>
<dbReference type="PANTHER" id="PTHR47660:SF3">
    <property type="entry name" value="FINGER DOMAIN PROTEIN, PUTATIVE (AFU_ORTHOLOGUE AFUA_4G03310)-RELATED"/>
    <property type="match status" value="1"/>
</dbReference>
<name>A0A4S8RD72_9HELO</name>
<protein>
    <recommendedName>
        <fullName evidence="6">Zn(2)-C6 fungal-type domain-containing protein</fullName>
    </recommendedName>
</protein>
<proteinExistence type="predicted"/>
<evidence type="ECO:0000256" key="3">
    <source>
        <dbReference type="ARBA" id="ARBA00023015"/>
    </source>
</evidence>
<evidence type="ECO:0000256" key="1">
    <source>
        <dbReference type="ARBA" id="ARBA00022723"/>
    </source>
</evidence>
<dbReference type="Gene3D" id="4.10.240.10">
    <property type="entry name" value="Zn(2)-C6 fungal-type DNA-binding domain"/>
    <property type="match status" value="1"/>
</dbReference>
<evidence type="ECO:0000256" key="5">
    <source>
        <dbReference type="ARBA" id="ARBA00023242"/>
    </source>
</evidence>
<keyword evidence="1" id="KW-0479">Metal-binding</keyword>
<evidence type="ECO:0000313" key="8">
    <source>
        <dbReference type="Proteomes" id="UP000308671"/>
    </source>
</evidence>
<dbReference type="OrthoDB" id="5423818at2759"/>
<dbReference type="GO" id="GO:0008270">
    <property type="term" value="F:zinc ion binding"/>
    <property type="evidence" value="ECO:0007669"/>
    <property type="project" value="InterPro"/>
</dbReference>
<dbReference type="PANTHER" id="PTHR47660">
    <property type="entry name" value="TRANSCRIPTION FACTOR WITH C2H2 AND ZN(2)-CYS(6) DNA BINDING DOMAIN (EUROFUNG)-RELATED-RELATED"/>
    <property type="match status" value="1"/>
</dbReference>
<gene>
    <name evidence="7" type="ORF">BGAL_0009g00210</name>
</gene>
<dbReference type="SUPFAM" id="SSF57701">
    <property type="entry name" value="Zn2/Cys6 DNA-binding domain"/>
    <property type="match status" value="1"/>
</dbReference>
<keyword evidence="5" id="KW-0539">Nucleus</keyword>
<dbReference type="InterPro" id="IPR001138">
    <property type="entry name" value="Zn2Cys6_DnaBD"/>
</dbReference>
<dbReference type="EMBL" id="PQXL01000009">
    <property type="protein sequence ID" value="THV55371.1"/>
    <property type="molecule type" value="Genomic_DNA"/>
</dbReference>
<dbReference type="Proteomes" id="UP000308671">
    <property type="component" value="Unassembled WGS sequence"/>
</dbReference>
<feature type="domain" description="Zn(2)-C6 fungal-type" evidence="6">
    <location>
        <begin position="48"/>
        <end position="78"/>
    </location>
</feature>
<reference evidence="7 8" key="1">
    <citation type="submission" date="2017-12" db="EMBL/GenBank/DDBJ databases">
        <title>Comparative genomics of Botrytis spp.</title>
        <authorList>
            <person name="Valero-Jimenez C.A."/>
            <person name="Tapia P."/>
            <person name="Veloso J."/>
            <person name="Silva-Moreno E."/>
            <person name="Staats M."/>
            <person name="Valdes J.H."/>
            <person name="Van Kan J.A.L."/>
        </authorList>
    </citation>
    <scope>NUCLEOTIDE SEQUENCE [LARGE SCALE GENOMIC DNA]</scope>
    <source>
        <strain evidence="7 8">MUCL435</strain>
    </source>
</reference>
<comment type="caution">
    <text evidence="7">The sequence shown here is derived from an EMBL/GenBank/DDBJ whole genome shotgun (WGS) entry which is preliminary data.</text>
</comment>
<dbReference type="Pfam" id="PF00172">
    <property type="entry name" value="Zn_clus"/>
    <property type="match status" value="1"/>
</dbReference>
<sequence length="486" mass="54959">MESNQSPREKFMCSVCGKDCGNKKSQLRHISYCKRVKSRGGVKSRKRACSACTKAKTQCDLIHPSCSRCLKKSLGCIYEGPHLPRAKTLKPEVKNHADTGAEQIEEASLILSSSQDGTAPLLPDIHEASMVSNPLQILDITADGTLNFEPPNETWNLDTEEFIPVHMDISVFSPPTRYSPRLLPMDSSPIFASYQPKDSGPFYRLYDQPAPNTRKAFALRKPSNNQFSLNRSYMLCTLPTYPSMLLPSNDDGLPPFIHPHFNSRKGLPGPLATCVTIIQWISIKNKDNVLFIWGCIRMEIDRICVQYTTYNREDSVAALQAITIYLFLRISEDNEKATNFDIPLISAMIKVSMHVIHLAEDLQTEGIPSWKEWALAESTRRFILASTIIILFFIDLFFDISSSVTEYRCDENRLKHMTLPCSRKLWRATTNEAWENAYANSMKGMHLTYGDLINSRNRPEDRRLDGWLSQLDDFGMLVLAAASLAS</sequence>
<keyword evidence="3" id="KW-0805">Transcription regulation</keyword>
<dbReference type="PROSITE" id="PS50048">
    <property type="entry name" value="ZN2_CY6_FUNGAL_2"/>
    <property type="match status" value="1"/>
</dbReference>
<keyword evidence="2" id="KW-0862">Zinc</keyword>
<dbReference type="PROSITE" id="PS00463">
    <property type="entry name" value="ZN2_CY6_FUNGAL_1"/>
    <property type="match status" value="1"/>
</dbReference>
<dbReference type="CDD" id="cd00067">
    <property type="entry name" value="GAL4"/>
    <property type="match status" value="1"/>
</dbReference>
<dbReference type="AlphaFoldDB" id="A0A4S8RD72"/>
<evidence type="ECO:0000256" key="2">
    <source>
        <dbReference type="ARBA" id="ARBA00022833"/>
    </source>
</evidence>
<dbReference type="InterPro" id="IPR036864">
    <property type="entry name" value="Zn2-C6_fun-type_DNA-bd_sf"/>
</dbReference>
<dbReference type="GO" id="GO:0000981">
    <property type="term" value="F:DNA-binding transcription factor activity, RNA polymerase II-specific"/>
    <property type="evidence" value="ECO:0007669"/>
    <property type="project" value="InterPro"/>
</dbReference>
<keyword evidence="8" id="KW-1185">Reference proteome</keyword>
<evidence type="ECO:0000256" key="4">
    <source>
        <dbReference type="ARBA" id="ARBA00023163"/>
    </source>
</evidence>
<keyword evidence="4" id="KW-0804">Transcription</keyword>
<evidence type="ECO:0000313" key="7">
    <source>
        <dbReference type="EMBL" id="THV55371.1"/>
    </source>
</evidence>
<organism evidence="7 8">
    <name type="scientific">Botrytis galanthina</name>
    <dbReference type="NCBI Taxonomy" id="278940"/>
    <lineage>
        <taxon>Eukaryota</taxon>
        <taxon>Fungi</taxon>
        <taxon>Dikarya</taxon>
        <taxon>Ascomycota</taxon>
        <taxon>Pezizomycotina</taxon>
        <taxon>Leotiomycetes</taxon>
        <taxon>Helotiales</taxon>
        <taxon>Sclerotiniaceae</taxon>
        <taxon>Botrytis</taxon>
    </lineage>
</organism>
<evidence type="ECO:0000259" key="6">
    <source>
        <dbReference type="PROSITE" id="PS50048"/>
    </source>
</evidence>
<accession>A0A4S8RD72</accession>